<protein>
    <submittedName>
        <fullName evidence="1">Uncharacterized protein</fullName>
    </submittedName>
</protein>
<name>A0A1J0WH53_9RHOB</name>
<dbReference type="AlphaFoldDB" id="A0A1J0WH53"/>
<reference evidence="1 2" key="1">
    <citation type="submission" date="2016-11" db="EMBL/GenBank/DDBJ databases">
        <title>Complete genome sequence of Sulfitobacter sp. AM1-D1, a toxic bacteria associated with marine dinoflagellate Alexandrium minutum in East China Sea.</title>
        <authorList>
            <person name="Yang Q."/>
            <person name="Zhang X."/>
            <person name="Tian X."/>
        </authorList>
    </citation>
    <scope>NUCLEOTIDE SEQUENCE [LARGE SCALE GENOMIC DNA]</scope>
    <source>
        <strain evidence="1 2">AM1-D1</strain>
    </source>
</reference>
<evidence type="ECO:0000313" key="2">
    <source>
        <dbReference type="Proteomes" id="UP000181897"/>
    </source>
</evidence>
<keyword evidence="2" id="KW-1185">Reference proteome</keyword>
<dbReference type="STRING" id="1917485.BOO69_09570"/>
<evidence type="ECO:0000313" key="1">
    <source>
        <dbReference type="EMBL" id="APE43635.1"/>
    </source>
</evidence>
<accession>A0A1J0WH53</accession>
<dbReference type="Proteomes" id="UP000181897">
    <property type="component" value="Chromosome"/>
</dbReference>
<organism evidence="1 2">
    <name type="scientific">Sulfitobacter alexandrii</name>
    <dbReference type="NCBI Taxonomy" id="1917485"/>
    <lineage>
        <taxon>Bacteria</taxon>
        <taxon>Pseudomonadati</taxon>
        <taxon>Pseudomonadota</taxon>
        <taxon>Alphaproteobacteria</taxon>
        <taxon>Rhodobacterales</taxon>
        <taxon>Roseobacteraceae</taxon>
        <taxon>Sulfitobacter</taxon>
    </lineage>
</organism>
<proteinExistence type="predicted"/>
<dbReference type="EMBL" id="CP018076">
    <property type="protein sequence ID" value="APE43635.1"/>
    <property type="molecule type" value="Genomic_DNA"/>
</dbReference>
<dbReference type="KEGG" id="suam:BOO69_09570"/>
<gene>
    <name evidence="1" type="ORF">BOO69_09570</name>
</gene>
<sequence length="117" mass="12498">MVGAMAEGSTQAIECGLVDQIKRFGQPALNRRVVTAAEGSTYLQKRGFGELSAKTVGNGAPACVYPPSARSGQYIDRDPEMIGDGNSDFFDREGGRDRGGARFVETVDTHQISPAKM</sequence>